<evidence type="ECO:0000313" key="1">
    <source>
        <dbReference type="EMBL" id="SDM60969.1"/>
    </source>
</evidence>
<reference evidence="1 2" key="1">
    <citation type="submission" date="2016-10" db="EMBL/GenBank/DDBJ databases">
        <authorList>
            <person name="Varghese N."/>
            <person name="Submissions S."/>
        </authorList>
    </citation>
    <scope>NUCLEOTIDE SEQUENCE [LARGE SCALE GENOMIC DNA]</scope>
    <source>
        <strain evidence="1 2">CGMCC 1.11215</strain>
    </source>
</reference>
<organism evidence="1 2">
    <name type="scientific">Cryobacterium flavum</name>
    <dbReference type="NCBI Taxonomy" id="1424659"/>
    <lineage>
        <taxon>Bacteria</taxon>
        <taxon>Bacillati</taxon>
        <taxon>Actinomycetota</taxon>
        <taxon>Actinomycetes</taxon>
        <taxon>Micrococcales</taxon>
        <taxon>Microbacteriaceae</taxon>
        <taxon>Cryobacterium</taxon>
    </lineage>
</organism>
<dbReference type="Proteomes" id="UP000199639">
    <property type="component" value="Unassembled WGS sequence"/>
</dbReference>
<dbReference type="AlphaFoldDB" id="A0A5E9FVC9"/>
<dbReference type="EMBL" id="FNIB01000001">
    <property type="protein sequence ID" value="SDM60969.1"/>
    <property type="molecule type" value="Genomic_DNA"/>
</dbReference>
<name>A0A5E9FVC9_9MICO</name>
<proteinExistence type="predicted"/>
<gene>
    <name evidence="1" type="ORF">SAMN05216368_101434</name>
</gene>
<evidence type="ECO:0000313" key="2">
    <source>
        <dbReference type="Proteomes" id="UP000199639"/>
    </source>
</evidence>
<sequence>MAVLPNGTGLFPTRDPYEYVLAIPQLDGLEADR</sequence>
<accession>A0A5E9FVC9</accession>
<protein>
    <submittedName>
        <fullName evidence="1">Uncharacterized protein</fullName>
    </submittedName>
</protein>